<name>A0A517LR36_9PEZI</name>
<feature type="compositionally biased region" description="Acidic residues" evidence="1">
    <location>
        <begin position="101"/>
        <end position="111"/>
    </location>
</feature>
<gene>
    <name evidence="2" type="ORF">FKW77_004070</name>
</gene>
<feature type="compositionally biased region" description="Basic residues" evidence="1">
    <location>
        <begin position="82"/>
        <end position="91"/>
    </location>
</feature>
<evidence type="ECO:0000313" key="2">
    <source>
        <dbReference type="EMBL" id="QDS78102.1"/>
    </source>
</evidence>
<feature type="region of interest" description="Disordered" evidence="1">
    <location>
        <begin position="67"/>
        <end position="174"/>
    </location>
</feature>
<reference evidence="2 3" key="1">
    <citation type="submission" date="2019-07" db="EMBL/GenBank/DDBJ databases">
        <title>Finished genome of Venturia effusa.</title>
        <authorList>
            <person name="Young C.A."/>
            <person name="Cox M.P."/>
            <person name="Ganley A.R.D."/>
            <person name="David W.J."/>
        </authorList>
    </citation>
    <scope>NUCLEOTIDE SEQUENCE [LARGE SCALE GENOMIC DNA]</scope>
    <source>
        <strain evidence="3">albino</strain>
    </source>
</reference>
<dbReference type="AlphaFoldDB" id="A0A517LR36"/>
<sequence length="174" mass="18849">MADKGGNGRAQSIPWSEEDKMGLVVRLLYHQGPIKWDGFEITTGHSQLAAGGVLHRLKKKYVGVAADGETAATKNDEAKPKATVKKGRKPAKKTEDLETEVKDDEADEESAADAPVEKKKRGRKPSKKAIESQELPKVTVTEASTDSKGKKRTQSKTPGAEPKSKKAKTEVEEA</sequence>
<feature type="compositionally biased region" description="Basic and acidic residues" evidence="1">
    <location>
        <begin position="162"/>
        <end position="174"/>
    </location>
</feature>
<dbReference type="Proteomes" id="UP000316270">
    <property type="component" value="Chromosome 19"/>
</dbReference>
<dbReference type="EMBL" id="CP042203">
    <property type="protein sequence ID" value="QDS78102.1"/>
    <property type="molecule type" value="Genomic_DNA"/>
</dbReference>
<evidence type="ECO:0000256" key="1">
    <source>
        <dbReference type="SAM" id="MobiDB-lite"/>
    </source>
</evidence>
<proteinExistence type="predicted"/>
<keyword evidence="3" id="KW-1185">Reference proteome</keyword>
<organism evidence="2 3">
    <name type="scientific">Venturia effusa</name>
    <dbReference type="NCBI Taxonomy" id="50376"/>
    <lineage>
        <taxon>Eukaryota</taxon>
        <taxon>Fungi</taxon>
        <taxon>Dikarya</taxon>
        <taxon>Ascomycota</taxon>
        <taxon>Pezizomycotina</taxon>
        <taxon>Dothideomycetes</taxon>
        <taxon>Pleosporomycetidae</taxon>
        <taxon>Venturiales</taxon>
        <taxon>Venturiaceae</taxon>
        <taxon>Venturia</taxon>
    </lineage>
</organism>
<evidence type="ECO:0000313" key="3">
    <source>
        <dbReference type="Proteomes" id="UP000316270"/>
    </source>
</evidence>
<accession>A0A517LR36</accession>
<feature type="compositionally biased region" description="Basic residues" evidence="1">
    <location>
        <begin position="118"/>
        <end position="127"/>
    </location>
</feature>
<dbReference type="OrthoDB" id="10519360at2759"/>
<protein>
    <submittedName>
        <fullName evidence="2">Uncharacterized protein</fullName>
    </submittedName>
</protein>